<reference evidence="3 4" key="1">
    <citation type="journal article" date="2011" name="J. Gen. Appl. Microbiol.">
        <title>Draft genome sequencing of the enigmatic basidiomycete Mixia osmundae.</title>
        <authorList>
            <person name="Nishida H."/>
            <person name="Nagatsuka Y."/>
            <person name="Sugiyama J."/>
        </authorList>
    </citation>
    <scope>NUCLEOTIDE SEQUENCE [LARGE SCALE GENOMIC DNA]</scope>
    <source>
        <strain evidence="4">CBS 9802 / IAM 14324 / JCM 22182 / KY 12970</strain>
    </source>
</reference>
<dbReference type="PANTHER" id="PTHR12299:SF17">
    <property type="entry name" value="AT19571P-RELATED"/>
    <property type="match status" value="1"/>
</dbReference>
<dbReference type="STRING" id="764103.G7DW25"/>
<proteinExistence type="predicted"/>
<dbReference type="RefSeq" id="XP_014564985.1">
    <property type="nucleotide sequence ID" value="XM_014709499.1"/>
</dbReference>
<dbReference type="AlphaFoldDB" id="G7DW25"/>
<keyword evidence="4" id="KW-1185">Reference proteome</keyword>
<dbReference type="OMA" id="KKWAGAK"/>
<feature type="compositionally biased region" description="Basic and acidic residues" evidence="1">
    <location>
        <begin position="250"/>
        <end position="297"/>
    </location>
</feature>
<name>G7DW25_MIXOS</name>
<dbReference type="GO" id="GO:0003723">
    <property type="term" value="F:RNA binding"/>
    <property type="evidence" value="ECO:0007669"/>
    <property type="project" value="InterPro"/>
</dbReference>
<gene>
    <name evidence="3" type="primary">Mo01485</name>
    <name evidence="3" type="ORF">E5Q_01485</name>
</gene>
<feature type="compositionally biased region" description="Low complexity" evidence="1">
    <location>
        <begin position="43"/>
        <end position="60"/>
    </location>
</feature>
<dbReference type="FunCoup" id="G7DW25">
    <property type="interactions" value="131"/>
</dbReference>
<dbReference type="Gene3D" id="6.10.140.1040">
    <property type="match status" value="1"/>
</dbReference>
<evidence type="ECO:0000259" key="2">
    <source>
        <dbReference type="SMART" id="SM01233"/>
    </source>
</evidence>
<dbReference type="InterPro" id="IPR039764">
    <property type="entry name" value="HABP4/SERBP1-like"/>
</dbReference>
<dbReference type="EMBL" id="BABT02000047">
    <property type="protein sequence ID" value="GAA94831.1"/>
    <property type="molecule type" value="Genomic_DNA"/>
</dbReference>
<organism evidence="3 4">
    <name type="scientific">Mixia osmundae (strain CBS 9802 / IAM 14324 / JCM 22182 / KY 12970)</name>
    <dbReference type="NCBI Taxonomy" id="764103"/>
    <lineage>
        <taxon>Eukaryota</taxon>
        <taxon>Fungi</taxon>
        <taxon>Dikarya</taxon>
        <taxon>Basidiomycota</taxon>
        <taxon>Pucciniomycotina</taxon>
        <taxon>Mixiomycetes</taxon>
        <taxon>Mixiales</taxon>
        <taxon>Mixiaceae</taxon>
        <taxon>Mixia</taxon>
    </lineage>
</organism>
<dbReference type="SMART" id="SM01233">
    <property type="entry name" value="HABP4_PAI-RBP1"/>
    <property type="match status" value="1"/>
</dbReference>
<comment type="caution">
    <text evidence="3">The sequence shown here is derived from an EMBL/GenBank/DDBJ whole genome shotgun (WGS) entry which is preliminary data.</text>
</comment>
<dbReference type="InterPro" id="IPR006861">
    <property type="entry name" value="HABP4_PAIRBP1-bd"/>
</dbReference>
<dbReference type="eggNOG" id="ENOG502S4DF">
    <property type="taxonomic scope" value="Eukaryota"/>
</dbReference>
<feature type="compositionally biased region" description="Basic and acidic residues" evidence="1">
    <location>
        <begin position="181"/>
        <end position="190"/>
    </location>
</feature>
<feature type="region of interest" description="Disordered" evidence="1">
    <location>
        <begin position="1"/>
        <end position="359"/>
    </location>
</feature>
<evidence type="ECO:0000313" key="3">
    <source>
        <dbReference type="EMBL" id="GAA94831.1"/>
    </source>
</evidence>
<feature type="compositionally biased region" description="Basic and acidic residues" evidence="1">
    <location>
        <begin position="142"/>
        <end position="159"/>
    </location>
</feature>
<sequence length="359" mass="37079">MAGFSANRFSLLGDTDGDDVPTPSQSSVPAATSAPETKHKAGKTAGTTGTSAVGGAAKSAAEPRRIPGIGAKTPNAQSGKGPRRTAAEESGNAAGDSLDAKDERAASRAKSERGGRGRGGRGRGGRGKPFDRHSNTGITDSAKQEHQGWGGDDGKRELEAENAGALDAVNAADGANAQPNAEDHSQRETLIDQSNVADPKGPVSADAAPKVEEEVDNSKTYDEYLAEKAGKTLGFELPKARQANEGSDDSQWKDAKVAERKALIDDHEYFGAKEQKARQRKQKEGKTFLDVDLRHAPVDSGNRGGDRGRGARGGRGRGARGAPRGRGAENGTSSRGGRGGARSVNTEDATAFPSLGASS</sequence>
<feature type="compositionally biased region" description="Basic and acidic residues" evidence="1">
    <location>
        <begin position="209"/>
        <end position="230"/>
    </location>
</feature>
<dbReference type="PANTHER" id="PTHR12299">
    <property type="entry name" value="HYALURONIC ACID-BINDING PROTEIN 4"/>
    <property type="match status" value="1"/>
</dbReference>
<feature type="compositionally biased region" description="Basic and acidic residues" evidence="1">
    <location>
        <begin position="98"/>
        <end position="115"/>
    </location>
</feature>
<accession>G7DW25</accession>
<dbReference type="GO" id="GO:0005634">
    <property type="term" value="C:nucleus"/>
    <property type="evidence" value="ECO:0007669"/>
    <property type="project" value="TreeGrafter"/>
</dbReference>
<evidence type="ECO:0000256" key="1">
    <source>
        <dbReference type="SAM" id="MobiDB-lite"/>
    </source>
</evidence>
<evidence type="ECO:0000313" key="4">
    <source>
        <dbReference type="Proteomes" id="UP000009131"/>
    </source>
</evidence>
<reference evidence="3 4" key="2">
    <citation type="journal article" date="2012" name="Open Biol.">
        <title>Characteristics of nucleosomes and linker DNA regions on the genome of the basidiomycete Mixia osmundae revealed by mono- and dinucleosome mapping.</title>
        <authorList>
            <person name="Nishida H."/>
            <person name="Kondo S."/>
            <person name="Matsumoto T."/>
            <person name="Suzuki Y."/>
            <person name="Yoshikawa H."/>
            <person name="Taylor T.D."/>
            <person name="Sugiyama J."/>
        </authorList>
    </citation>
    <scope>NUCLEOTIDE SEQUENCE [LARGE SCALE GENOMIC DNA]</scope>
    <source>
        <strain evidence="4">CBS 9802 / IAM 14324 / JCM 22182 / KY 12970</strain>
    </source>
</reference>
<dbReference type="HOGENOM" id="CLU_043312_0_0_1"/>
<feature type="compositionally biased region" description="Basic residues" evidence="1">
    <location>
        <begin position="116"/>
        <end position="126"/>
    </location>
</feature>
<dbReference type="Proteomes" id="UP000009131">
    <property type="component" value="Unassembled WGS sequence"/>
</dbReference>
<dbReference type="OrthoDB" id="5390558at2759"/>
<dbReference type="GO" id="GO:0005737">
    <property type="term" value="C:cytoplasm"/>
    <property type="evidence" value="ECO:0007669"/>
    <property type="project" value="TreeGrafter"/>
</dbReference>
<protein>
    <recommendedName>
        <fullName evidence="2">Hyaluronan/mRNA-binding protein domain-containing protein</fullName>
    </recommendedName>
</protein>
<dbReference type="InParanoid" id="G7DW25"/>
<feature type="domain" description="Hyaluronan/mRNA-binding protein" evidence="2">
    <location>
        <begin position="126"/>
        <end position="246"/>
    </location>
</feature>